<comment type="caution">
    <text evidence="1">The sequence shown here is derived from an EMBL/GenBank/DDBJ whole genome shotgun (WGS) entry which is preliminary data.</text>
</comment>
<proteinExistence type="predicted"/>
<dbReference type="AlphaFoldDB" id="A0A4C1ZJL0"/>
<dbReference type="EMBL" id="BGZK01001853">
    <property type="protein sequence ID" value="GBP87343.1"/>
    <property type="molecule type" value="Genomic_DNA"/>
</dbReference>
<name>A0A4C1ZJL0_EUMVA</name>
<organism evidence="1 2">
    <name type="scientific">Eumeta variegata</name>
    <name type="common">Bagworm moth</name>
    <name type="synonym">Eumeta japonica</name>
    <dbReference type="NCBI Taxonomy" id="151549"/>
    <lineage>
        <taxon>Eukaryota</taxon>
        <taxon>Metazoa</taxon>
        <taxon>Ecdysozoa</taxon>
        <taxon>Arthropoda</taxon>
        <taxon>Hexapoda</taxon>
        <taxon>Insecta</taxon>
        <taxon>Pterygota</taxon>
        <taxon>Neoptera</taxon>
        <taxon>Endopterygota</taxon>
        <taxon>Lepidoptera</taxon>
        <taxon>Glossata</taxon>
        <taxon>Ditrysia</taxon>
        <taxon>Tineoidea</taxon>
        <taxon>Psychidae</taxon>
        <taxon>Oiketicinae</taxon>
        <taxon>Eumeta</taxon>
    </lineage>
</organism>
<keyword evidence="2" id="KW-1185">Reference proteome</keyword>
<protein>
    <submittedName>
        <fullName evidence="1">Uncharacterized protein</fullName>
    </submittedName>
</protein>
<gene>
    <name evidence="1" type="ORF">EVAR_17488_1</name>
</gene>
<dbReference type="Proteomes" id="UP000299102">
    <property type="component" value="Unassembled WGS sequence"/>
</dbReference>
<sequence>MSGCEYVKNVLKRSGCRRKALRASALITPQSNQPKALIEREGAPAVGGRATGRCGEVRAARALRVQSPTVTAICHVSSLLVCFPSTHPSLADRSVSSARDKRNLWEKAASTKTSATINTAESYRNWTPPRESLALA</sequence>
<evidence type="ECO:0000313" key="2">
    <source>
        <dbReference type="Proteomes" id="UP000299102"/>
    </source>
</evidence>
<reference evidence="1 2" key="1">
    <citation type="journal article" date="2019" name="Commun. Biol.">
        <title>The bagworm genome reveals a unique fibroin gene that provides high tensile strength.</title>
        <authorList>
            <person name="Kono N."/>
            <person name="Nakamura H."/>
            <person name="Ohtoshi R."/>
            <person name="Tomita M."/>
            <person name="Numata K."/>
            <person name="Arakawa K."/>
        </authorList>
    </citation>
    <scope>NUCLEOTIDE SEQUENCE [LARGE SCALE GENOMIC DNA]</scope>
</reference>
<accession>A0A4C1ZJL0</accession>
<evidence type="ECO:0000313" key="1">
    <source>
        <dbReference type="EMBL" id="GBP87343.1"/>
    </source>
</evidence>